<name>A0A9W8R1V6_9HYPO</name>
<proteinExistence type="predicted"/>
<dbReference type="Proteomes" id="UP001152087">
    <property type="component" value="Unassembled WGS sequence"/>
</dbReference>
<dbReference type="EMBL" id="JAOQAV010000033">
    <property type="protein sequence ID" value="KAJ4182755.1"/>
    <property type="molecule type" value="Genomic_DNA"/>
</dbReference>
<organism evidence="1 2">
    <name type="scientific">Fusarium falciforme</name>
    <dbReference type="NCBI Taxonomy" id="195108"/>
    <lineage>
        <taxon>Eukaryota</taxon>
        <taxon>Fungi</taxon>
        <taxon>Dikarya</taxon>
        <taxon>Ascomycota</taxon>
        <taxon>Pezizomycotina</taxon>
        <taxon>Sordariomycetes</taxon>
        <taxon>Hypocreomycetidae</taxon>
        <taxon>Hypocreales</taxon>
        <taxon>Nectriaceae</taxon>
        <taxon>Fusarium</taxon>
        <taxon>Fusarium solani species complex</taxon>
    </lineage>
</organism>
<reference evidence="1" key="1">
    <citation type="submission" date="2022-09" db="EMBL/GenBank/DDBJ databases">
        <title>Fusarium specimens isolated from Avocado Roots.</title>
        <authorList>
            <person name="Stajich J."/>
            <person name="Roper C."/>
            <person name="Heimlech-Rivalta G."/>
        </authorList>
    </citation>
    <scope>NUCLEOTIDE SEQUENCE</scope>
    <source>
        <strain evidence="1">A02</strain>
    </source>
</reference>
<comment type="caution">
    <text evidence="1">The sequence shown here is derived from an EMBL/GenBank/DDBJ whole genome shotgun (WGS) entry which is preliminary data.</text>
</comment>
<evidence type="ECO:0000313" key="1">
    <source>
        <dbReference type="EMBL" id="KAJ4182755.1"/>
    </source>
</evidence>
<gene>
    <name evidence="1" type="ORF">NW755_010252</name>
</gene>
<accession>A0A9W8R1V6</accession>
<evidence type="ECO:0000313" key="2">
    <source>
        <dbReference type="Proteomes" id="UP001152087"/>
    </source>
</evidence>
<keyword evidence="2" id="KW-1185">Reference proteome</keyword>
<dbReference type="AlphaFoldDB" id="A0A9W8R1V6"/>
<protein>
    <submittedName>
        <fullName evidence="1">Uncharacterized protein</fullName>
    </submittedName>
</protein>
<sequence>MNNRKASFLGDANFPRSASKYAKGLKIELFQDLYVRYSKLALTFPLDRPVAIRGLENRLLNAFDTTGGGESMRRIAHSGGEPVPSWSWMAYDGAIDYVSAPGGQISWSHDIKSPFSAGSSDPSREHDMAALALEAPVWSLVNDLPN</sequence>